<dbReference type="RefSeq" id="WP_181805664.1">
    <property type="nucleotide sequence ID" value="NZ_UGPP01000001.1"/>
</dbReference>
<name>A0A378NTW8_9FIRM</name>
<organism evidence="1 2">
    <name type="scientific">Megamonas hypermegale</name>
    <dbReference type="NCBI Taxonomy" id="158847"/>
    <lineage>
        <taxon>Bacteria</taxon>
        <taxon>Bacillati</taxon>
        <taxon>Bacillota</taxon>
        <taxon>Negativicutes</taxon>
        <taxon>Selenomonadales</taxon>
        <taxon>Selenomonadaceae</taxon>
        <taxon>Megamonas</taxon>
    </lineage>
</organism>
<gene>
    <name evidence="1" type="ORF">NCTC10571_01411</name>
</gene>
<dbReference type="AlphaFoldDB" id="A0A378NTW8"/>
<reference evidence="1 2" key="1">
    <citation type="submission" date="2018-06" db="EMBL/GenBank/DDBJ databases">
        <authorList>
            <consortium name="Pathogen Informatics"/>
            <person name="Doyle S."/>
        </authorList>
    </citation>
    <scope>NUCLEOTIDE SEQUENCE [LARGE SCALE GENOMIC DNA]</scope>
    <source>
        <strain evidence="1 2">NCTC10571</strain>
    </source>
</reference>
<evidence type="ECO:0000313" key="2">
    <source>
        <dbReference type="Proteomes" id="UP000255234"/>
    </source>
</evidence>
<accession>A0A378NTW8</accession>
<sequence>MFKVNPLEKEAIKELFKDPVFKRNYLFVLNTNNEDVSDQIKRDINKKKYEIIKRRYA</sequence>
<dbReference type="EMBL" id="UGPP01000001">
    <property type="protein sequence ID" value="STY71255.1"/>
    <property type="molecule type" value="Genomic_DNA"/>
</dbReference>
<dbReference type="Proteomes" id="UP000255234">
    <property type="component" value="Unassembled WGS sequence"/>
</dbReference>
<evidence type="ECO:0000313" key="1">
    <source>
        <dbReference type="EMBL" id="STY71255.1"/>
    </source>
</evidence>
<proteinExistence type="predicted"/>
<protein>
    <submittedName>
        <fullName evidence="1">Uncharacterized protein</fullName>
    </submittedName>
</protein>